<sequence>MVCILRPQNARYWQESVTILTLRGDRLEITNSFKYRGSLITAGVGVGEEIRLRVARARAAFANLRHLWRRHDIRLFLKRMVYNATVRIFLPCIIYVYIYYSRRISTLSLESHKWVTVNALKWIRFVSTTGKWSTVGSLPFTRFA</sequence>
<keyword evidence="1" id="KW-1133">Transmembrane helix</keyword>
<reference evidence="2" key="1">
    <citation type="submission" date="2019-03" db="EMBL/GenBank/DDBJ databases">
        <title>Improved annotation for the trematode Fasciola hepatica.</title>
        <authorList>
            <person name="Choi Y.-J."/>
            <person name="Martin J."/>
            <person name="Mitreva M."/>
        </authorList>
    </citation>
    <scope>NUCLEOTIDE SEQUENCE [LARGE SCALE GENOMIC DNA]</scope>
</reference>
<evidence type="ECO:0000313" key="2">
    <source>
        <dbReference type="EMBL" id="THD18844.1"/>
    </source>
</evidence>
<dbReference type="AlphaFoldDB" id="A0A4E0QWI8"/>
<comment type="caution">
    <text evidence="2">The sequence shown here is derived from an EMBL/GenBank/DDBJ whole genome shotgun (WGS) entry which is preliminary data.</text>
</comment>
<dbReference type="Proteomes" id="UP000230066">
    <property type="component" value="Unassembled WGS sequence"/>
</dbReference>
<feature type="transmembrane region" description="Helical" evidence="1">
    <location>
        <begin position="80"/>
        <end position="100"/>
    </location>
</feature>
<protein>
    <submittedName>
        <fullName evidence="2">Uncharacterized protein</fullName>
    </submittedName>
</protein>
<accession>A0A4E0QWI8</accession>
<dbReference type="EMBL" id="JXXN02008303">
    <property type="protein sequence ID" value="THD18844.1"/>
    <property type="molecule type" value="Genomic_DNA"/>
</dbReference>
<organism evidence="2 3">
    <name type="scientific">Fasciola hepatica</name>
    <name type="common">Liver fluke</name>
    <dbReference type="NCBI Taxonomy" id="6192"/>
    <lineage>
        <taxon>Eukaryota</taxon>
        <taxon>Metazoa</taxon>
        <taxon>Spiralia</taxon>
        <taxon>Lophotrochozoa</taxon>
        <taxon>Platyhelminthes</taxon>
        <taxon>Trematoda</taxon>
        <taxon>Digenea</taxon>
        <taxon>Plagiorchiida</taxon>
        <taxon>Echinostomata</taxon>
        <taxon>Echinostomatoidea</taxon>
        <taxon>Fasciolidae</taxon>
        <taxon>Fasciola</taxon>
    </lineage>
</organism>
<proteinExistence type="predicted"/>
<name>A0A4E0QWI8_FASHE</name>
<keyword evidence="1" id="KW-0812">Transmembrane</keyword>
<keyword evidence="1" id="KW-0472">Membrane</keyword>
<evidence type="ECO:0000313" key="3">
    <source>
        <dbReference type="Proteomes" id="UP000230066"/>
    </source>
</evidence>
<gene>
    <name evidence="2" type="ORF">D915_010459</name>
</gene>
<evidence type="ECO:0000256" key="1">
    <source>
        <dbReference type="SAM" id="Phobius"/>
    </source>
</evidence>
<keyword evidence="3" id="KW-1185">Reference proteome</keyword>